<proteinExistence type="predicted"/>
<dbReference type="Proteomes" id="UP000663935">
    <property type="component" value="Chromosome"/>
</dbReference>
<dbReference type="RefSeq" id="WP_207971330.1">
    <property type="nucleotide sequence ID" value="NZ_CP071795.1"/>
</dbReference>
<evidence type="ECO:0000313" key="3">
    <source>
        <dbReference type="EMBL" id="QTD37156.1"/>
    </source>
</evidence>
<dbReference type="SUPFAM" id="SSF101874">
    <property type="entry name" value="YceI-like"/>
    <property type="match status" value="1"/>
</dbReference>
<dbReference type="Gene3D" id="2.40.128.110">
    <property type="entry name" value="Lipid/polyisoprenoid-binding, YceI-like"/>
    <property type="match status" value="1"/>
</dbReference>
<sequence length="207" mass="22722">MKNVTYIILTLVLSLNFTACKSEKKNNTENTSTVKKSTAAYSLKEATNKINFTAYKTTEKVPVGGQFKTVNITSGGEGNTIKEAINNTEFSIPVSSIFTKDSSRDFKIKKFFFGVMEQTKLLSGKLIIENDSIGYANIKMNGVTEKVPFTYTITNKTFAMKASMDVTNWNATKALASLNKVCEALHTGADGVSKTWSDVALNITSEF</sequence>
<name>A0ABX7SW07_9FLAO</name>
<gene>
    <name evidence="3" type="ORF">JL193_13710</name>
</gene>
<reference evidence="3 4" key="1">
    <citation type="submission" date="2021-03" db="EMBL/GenBank/DDBJ databases">
        <title>Complete genome of Polaribacter_sp.G4M1.</title>
        <authorList>
            <person name="Jeong S.W."/>
            <person name="Bae J.W."/>
        </authorList>
    </citation>
    <scope>NUCLEOTIDE SEQUENCE [LARGE SCALE GENOMIC DNA]</scope>
    <source>
        <strain evidence="3 4">G4M1</strain>
    </source>
</reference>
<keyword evidence="4" id="KW-1185">Reference proteome</keyword>
<protein>
    <submittedName>
        <fullName evidence="3">YceI family protein</fullName>
    </submittedName>
</protein>
<accession>A0ABX7SW07</accession>
<dbReference type="InterPro" id="IPR007372">
    <property type="entry name" value="Lipid/polyisoprenoid-bd_YceI"/>
</dbReference>
<feature type="signal peptide" evidence="1">
    <location>
        <begin position="1"/>
        <end position="21"/>
    </location>
</feature>
<dbReference type="EMBL" id="CP071795">
    <property type="protein sequence ID" value="QTD37156.1"/>
    <property type="molecule type" value="Genomic_DNA"/>
</dbReference>
<feature type="domain" description="Lipid/polyisoprenoid-binding YceI-like" evidence="2">
    <location>
        <begin position="41"/>
        <end position="174"/>
    </location>
</feature>
<dbReference type="InterPro" id="IPR036761">
    <property type="entry name" value="TTHA0802/YceI-like_sf"/>
</dbReference>
<feature type="chain" id="PRO_5046169840" evidence="1">
    <location>
        <begin position="22"/>
        <end position="207"/>
    </location>
</feature>
<evidence type="ECO:0000313" key="4">
    <source>
        <dbReference type="Proteomes" id="UP000663935"/>
    </source>
</evidence>
<evidence type="ECO:0000256" key="1">
    <source>
        <dbReference type="SAM" id="SignalP"/>
    </source>
</evidence>
<organism evidence="3 4">
    <name type="scientific">Polaribacter batillariae</name>
    <dbReference type="NCBI Taxonomy" id="2808900"/>
    <lineage>
        <taxon>Bacteria</taxon>
        <taxon>Pseudomonadati</taxon>
        <taxon>Bacteroidota</taxon>
        <taxon>Flavobacteriia</taxon>
        <taxon>Flavobacteriales</taxon>
        <taxon>Flavobacteriaceae</taxon>
    </lineage>
</organism>
<evidence type="ECO:0000259" key="2">
    <source>
        <dbReference type="Pfam" id="PF04264"/>
    </source>
</evidence>
<dbReference type="Pfam" id="PF04264">
    <property type="entry name" value="YceI"/>
    <property type="match status" value="1"/>
</dbReference>
<keyword evidence="1" id="KW-0732">Signal</keyword>